<keyword evidence="2" id="KW-0812">Transmembrane</keyword>
<feature type="transmembrane region" description="Helical" evidence="2">
    <location>
        <begin position="248"/>
        <end position="266"/>
    </location>
</feature>
<keyword evidence="2" id="KW-1133">Transmembrane helix</keyword>
<dbReference type="EC" id="2.3.1.-" evidence="5"/>
<evidence type="ECO:0000313" key="6">
    <source>
        <dbReference type="Proteomes" id="UP001589894"/>
    </source>
</evidence>
<gene>
    <name evidence="5" type="ORF">ACFFHU_05410</name>
</gene>
<evidence type="ECO:0000256" key="2">
    <source>
        <dbReference type="SAM" id="Phobius"/>
    </source>
</evidence>
<evidence type="ECO:0000259" key="3">
    <source>
        <dbReference type="Pfam" id="PF01757"/>
    </source>
</evidence>
<feature type="transmembrane region" description="Helical" evidence="2">
    <location>
        <begin position="375"/>
        <end position="399"/>
    </location>
</feature>
<evidence type="ECO:0000256" key="1">
    <source>
        <dbReference type="SAM" id="MobiDB-lite"/>
    </source>
</evidence>
<feature type="domain" description="Acyltransferase 3" evidence="3">
    <location>
        <begin position="25"/>
        <end position="351"/>
    </location>
</feature>
<dbReference type="PANTHER" id="PTHR23028">
    <property type="entry name" value="ACETYLTRANSFERASE"/>
    <property type="match status" value="1"/>
</dbReference>
<name>A0ABV6NU44_9ACTN</name>
<dbReference type="PANTHER" id="PTHR23028:SF53">
    <property type="entry name" value="ACYL_TRANSF_3 DOMAIN-CONTAINING PROTEIN"/>
    <property type="match status" value="1"/>
</dbReference>
<keyword evidence="5" id="KW-0808">Transferase</keyword>
<reference evidence="5 6" key="1">
    <citation type="submission" date="2024-09" db="EMBL/GenBank/DDBJ databases">
        <authorList>
            <person name="Sun Q."/>
            <person name="Mori K."/>
        </authorList>
    </citation>
    <scope>NUCLEOTIDE SEQUENCE [LARGE SCALE GENOMIC DNA]</scope>
    <source>
        <strain evidence="5 6">TBRC 2205</strain>
    </source>
</reference>
<evidence type="ECO:0000259" key="4">
    <source>
        <dbReference type="Pfam" id="PF19040"/>
    </source>
</evidence>
<feature type="transmembrane region" description="Helical" evidence="2">
    <location>
        <begin position="92"/>
        <end position="111"/>
    </location>
</feature>
<accession>A0ABV6NU44</accession>
<keyword evidence="2" id="KW-0472">Membrane</keyword>
<protein>
    <submittedName>
        <fullName evidence="5">Acyltransferase family protein</fullName>
        <ecNumber evidence="5">2.3.1.-</ecNumber>
    </submittedName>
</protein>
<dbReference type="InterPro" id="IPR043968">
    <property type="entry name" value="SGNH"/>
</dbReference>
<feature type="region of interest" description="Disordered" evidence="1">
    <location>
        <begin position="404"/>
        <end position="465"/>
    </location>
</feature>
<feature type="compositionally biased region" description="Basic and acidic residues" evidence="1">
    <location>
        <begin position="437"/>
        <end position="450"/>
    </location>
</feature>
<feature type="transmembrane region" description="Helical" evidence="2">
    <location>
        <begin position="52"/>
        <end position="71"/>
    </location>
</feature>
<feature type="transmembrane region" description="Helical" evidence="2">
    <location>
        <begin position="310"/>
        <end position="329"/>
    </location>
</feature>
<feature type="transmembrane region" description="Helical" evidence="2">
    <location>
        <begin position="28"/>
        <end position="46"/>
    </location>
</feature>
<dbReference type="Pfam" id="PF01757">
    <property type="entry name" value="Acyl_transf_3"/>
    <property type="match status" value="1"/>
</dbReference>
<feature type="transmembrane region" description="Helical" evidence="2">
    <location>
        <begin position="152"/>
        <end position="176"/>
    </location>
</feature>
<feature type="transmembrane region" description="Helical" evidence="2">
    <location>
        <begin position="224"/>
        <end position="241"/>
    </location>
</feature>
<proteinExistence type="predicted"/>
<feature type="transmembrane region" description="Helical" evidence="2">
    <location>
        <begin position="278"/>
        <end position="303"/>
    </location>
</feature>
<dbReference type="GO" id="GO:0016746">
    <property type="term" value="F:acyltransferase activity"/>
    <property type="evidence" value="ECO:0007669"/>
    <property type="project" value="UniProtKB-KW"/>
</dbReference>
<keyword evidence="6" id="KW-1185">Reference proteome</keyword>
<dbReference type="InterPro" id="IPR050879">
    <property type="entry name" value="Acyltransferase_3"/>
</dbReference>
<keyword evidence="5" id="KW-0012">Acyltransferase</keyword>
<dbReference type="InterPro" id="IPR002656">
    <property type="entry name" value="Acyl_transf_3_dom"/>
</dbReference>
<feature type="compositionally biased region" description="Low complexity" evidence="1">
    <location>
        <begin position="416"/>
        <end position="435"/>
    </location>
</feature>
<evidence type="ECO:0000313" key="5">
    <source>
        <dbReference type="EMBL" id="MFC0563603.1"/>
    </source>
</evidence>
<comment type="caution">
    <text evidence="5">The sequence shown here is derived from an EMBL/GenBank/DDBJ whole genome shotgun (WGS) entry which is preliminary data.</text>
</comment>
<feature type="domain" description="SGNH" evidence="4">
    <location>
        <begin position="482"/>
        <end position="705"/>
    </location>
</feature>
<organism evidence="5 6">
    <name type="scientific">Plantactinospora siamensis</name>
    <dbReference type="NCBI Taxonomy" id="555372"/>
    <lineage>
        <taxon>Bacteria</taxon>
        <taxon>Bacillati</taxon>
        <taxon>Actinomycetota</taxon>
        <taxon>Actinomycetes</taxon>
        <taxon>Micromonosporales</taxon>
        <taxon>Micromonosporaceae</taxon>
        <taxon>Plantactinospora</taxon>
    </lineage>
</organism>
<dbReference type="Pfam" id="PF19040">
    <property type="entry name" value="SGNH"/>
    <property type="match status" value="1"/>
</dbReference>
<sequence>MTQLDIRAEVDRRVDPDRPAGPRGDIQGLRAVAVLLILAGAAAPRLLPGGFVGLDVFFVLSGFFVTGMLCADLERTGRIEAAAFYAERVRRLLPAALLVLITCLLLTVLLLPRSGWSATGWDAMTGALQVLNWRLAGQPAGPVADPGILRHLWPLGVAVQAYLIWPLLLALALVGVNRFAETLRAQRIRMLTALTLVGAVSFGWAGWLAAAGGQRAYLGTAPRLWELAVGGAVALLGARLARLPRAAAAALAWAGLAAIVGAALLVRHVDGFPGWPALAPALGAAAVLAAGVPVGGAGPGLLLDRRPLQAVGAVSYPLYLWHWPLLVVATARFGALSAPAGLLVALAAAVPAVLTHRYVEQPLRRWPVLADQPRIALQLGAVCTSVAAAAGLLFQITLWPSASPARDEAAPPPAPAAAVSPAPDDGPPGAAVLGAQPRDDRHGAPVDRVARMVPDPRSAAEDRSDAYRHGCVAPVPETRPLSCGYGDRDSKVTVALVGDGQAAAWLPALQAVAAARHWWVVTYLKEACPLTAGAVALTAVQTYRECADWNANLRTALAADHPSLVLTSNSRFAPTRDGKRVTGRDSGKLTADGLRRAWSAIATGATRLVVLRDTPVFWFNPADCAAENRNRLTRCAAPRKAALAAGAGEAQERAVKGLRNAALVDLNDAVCPTDRCAPVIGGALVYQAANRITATYARTLGPRLAAALGRQVG</sequence>
<feature type="transmembrane region" description="Helical" evidence="2">
    <location>
        <begin position="335"/>
        <end position="354"/>
    </location>
</feature>
<dbReference type="RefSeq" id="WP_377336337.1">
    <property type="nucleotide sequence ID" value="NZ_JBHLUE010000004.1"/>
</dbReference>
<dbReference type="Proteomes" id="UP001589894">
    <property type="component" value="Unassembled WGS sequence"/>
</dbReference>
<dbReference type="EMBL" id="JBHLUE010000004">
    <property type="protein sequence ID" value="MFC0563603.1"/>
    <property type="molecule type" value="Genomic_DNA"/>
</dbReference>
<feature type="transmembrane region" description="Helical" evidence="2">
    <location>
        <begin position="188"/>
        <end position="212"/>
    </location>
</feature>